<keyword evidence="5" id="KW-0418">Kinase</keyword>
<evidence type="ECO:0000256" key="5">
    <source>
        <dbReference type="ARBA" id="ARBA00022777"/>
    </source>
</evidence>
<evidence type="ECO:0000256" key="1">
    <source>
        <dbReference type="ARBA" id="ARBA00000085"/>
    </source>
</evidence>
<comment type="catalytic activity">
    <reaction evidence="1">
        <text>ATP + protein L-histidine = ADP + protein N-phospho-L-histidine.</text>
        <dbReference type="EC" id="2.7.13.3"/>
    </reaction>
</comment>
<evidence type="ECO:0000313" key="8">
    <source>
        <dbReference type="EMBL" id="MDT0633135.1"/>
    </source>
</evidence>
<evidence type="ECO:0000259" key="6">
    <source>
        <dbReference type="PROSITE" id="PS50112"/>
    </source>
</evidence>
<dbReference type="Pfam" id="PF08448">
    <property type="entry name" value="PAS_4"/>
    <property type="match status" value="4"/>
</dbReference>
<dbReference type="Gene3D" id="3.30.450.20">
    <property type="entry name" value="PAS domain"/>
    <property type="match status" value="5"/>
</dbReference>
<organism evidence="8 9">
    <name type="scientific">Rubrivirga litoralis</name>
    <dbReference type="NCBI Taxonomy" id="3075598"/>
    <lineage>
        <taxon>Bacteria</taxon>
        <taxon>Pseudomonadati</taxon>
        <taxon>Rhodothermota</taxon>
        <taxon>Rhodothermia</taxon>
        <taxon>Rhodothermales</taxon>
        <taxon>Rubricoccaceae</taxon>
        <taxon>Rubrivirga</taxon>
    </lineage>
</organism>
<feature type="domain" description="PAS" evidence="6">
    <location>
        <begin position="579"/>
        <end position="619"/>
    </location>
</feature>
<dbReference type="PANTHER" id="PTHR43304">
    <property type="entry name" value="PHYTOCHROME-LIKE PROTEIN CPH1"/>
    <property type="match status" value="1"/>
</dbReference>
<reference evidence="8 9" key="1">
    <citation type="submission" date="2023-09" db="EMBL/GenBank/DDBJ databases">
        <authorList>
            <person name="Rey-Velasco X."/>
        </authorList>
    </citation>
    <scope>NUCLEOTIDE SEQUENCE [LARGE SCALE GENOMIC DNA]</scope>
    <source>
        <strain evidence="8 9">F394</strain>
    </source>
</reference>
<dbReference type="SUPFAM" id="SSF55785">
    <property type="entry name" value="PYP-like sensor domain (PAS domain)"/>
    <property type="match status" value="4"/>
</dbReference>
<feature type="domain" description="PAS" evidence="6">
    <location>
        <begin position="139"/>
        <end position="209"/>
    </location>
</feature>
<dbReference type="Pfam" id="PF13185">
    <property type="entry name" value="GAF_2"/>
    <property type="match status" value="1"/>
</dbReference>
<dbReference type="EMBL" id="JAVRHT010000054">
    <property type="protein sequence ID" value="MDT0633135.1"/>
    <property type="molecule type" value="Genomic_DNA"/>
</dbReference>
<dbReference type="Gene3D" id="3.30.450.40">
    <property type="match status" value="1"/>
</dbReference>
<dbReference type="SMART" id="SM00065">
    <property type="entry name" value="GAF"/>
    <property type="match status" value="1"/>
</dbReference>
<dbReference type="InterPro" id="IPR000014">
    <property type="entry name" value="PAS"/>
</dbReference>
<dbReference type="InterPro" id="IPR029016">
    <property type="entry name" value="GAF-like_dom_sf"/>
</dbReference>
<dbReference type="InterPro" id="IPR013656">
    <property type="entry name" value="PAS_4"/>
</dbReference>
<dbReference type="CDD" id="cd00130">
    <property type="entry name" value="PAS"/>
    <property type="match status" value="3"/>
</dbReference>
<evidence type="ECO:0000256" key="4">
    <source>
        <dbReference type="ARBA" id="ARBA00022679"/>
    </source>
</evidence>
<dbReference type="RefSeq" id="WP_311665734.1">
    <property type="nucleotide sequence ID" value="NZ_JAVRHT010000054.1"/>
</dbReference>
<dbReference type="SMART" id="SM00091">
    <property type="entry name" value="PAS"/>
    <property type="match status" value="4"/>
</dbReference>
<gene>
    <name evidence="8" type="ORF">RM540_15375</name>
</gene>
<feature type="domain" description="PAS" evidence="6">
    <location>
        <begin position="265"/>
        <end position="322"/>
    </location>
</feature>
<keyword evidence="3" id="KW-0597">Phosphoprotein</keyword>
<dbReference type="InterPro" id="IPR035965">
    <property type="entry name" value="PAS-like_dom_sf"/>
</dbReference>
<dbReference type="Proteomes" id="UP001267426">
    <property type="component" value="Unassembled WGS sequence"/>
</dbReference>
<dbReference type="SMART" id="SM00086">
    <property type="entry name" value="PAC"/>
    <property type="match status" value="3"/>
</dbReference>
<dbReference type="PROSITE" id="PS50112">
    <property type="entry name" value="PAS"/>
    <property type="match status" value="3"/>
</dbReference>
<evidence type="ECO:0000256" key="2">
    <source>
        <dbReference type="ARBA" id="ARBA00012438"/>
    </source>
</evidence>
<keyword evidence="9" id="KW-1185">Reference proteome</keyword>
<comment type="caution">
    <text evidence="8">The sequence shown here is derived from an EMBL/GenBank/DDBJ whole genome shotgun (WGS) entry which is preliminary data.</text>
</comment>
<dbReference type="InterPro" id="IPR013655">
    <property type="entry name" value="PAS_fold_3"/>
</dbReference>
<keyword evidence="4" id="KW-0808">Transferase</keyword>
<feature type="domain" description="PAC" evidence="7">
    <location>
        <begin position="212"/>
        <end position="264"/>
    </location>
</feature>
<dbReference type="PROSITE" id="PS50113">
    <property type="entry name" value="PAC"/>
    <property type="match status" value="1"/>
</dbReference>
<evidence type="ECO:0000313" key="9">
    <source>
        <dbReference type="Proteomes" id="UP001267426"/>
    </source>
</evidence>
<evidence type="ECO:0000259" key="7">
    <source>
        <dbReference type="PROSITE" id="PS50113"/>
    </source>
</evidence>
<dbReference type="NCBIfam" id="TIGR00229">
    <property type="entry name" value="sensory_box"/>
    <property type="match status" value="3"/>
</dbReference>
<dbReference type="EC" id="2.7.13.3" evidence="2"/>
<protein>
    <recommendedName>
        <fullName evidence="2">histidine kinase</fullName>
        <ecNumber evidence="2">2.7.13.3</ecNumber>
    </recommendedName>
</protein>
<accession>A0ABU3BV13</accession>
<dbReference type="InterPro" id="IPR000700">
    <property type="entry name" value="PAS-assoc_C"/>
</dbReference>
<proteinExistence type="predicted"/>
<sequence>MGSSAPSAPDLLDRLPLGVSVYRLDDPADARSLRLVYANAASGAAIGLDPTREVGRRLVEVLPDIGETDALERYAEVARTGRPANLGLVTYGDDRVPERTFQVEAVPLPDHQVGVVFEDVSSRAELRALRAARGDLAREEARYRSLIEATAAIVWVTAPDGTFVEDQPQWRAVTGQTTAELTGAGWIDAVHPDDRAETLAAWEAAVAAGTPYQVEHRLRLADGGYRWMAARAAPVRGAGGAVVEWVGIHADIEAERAAAEELAASESRFQTLFDAISDVVLVYPLGPDGPEPFVAFNQAAVDLYGYAADELRAMTPADLVDPRRVDLRAALVELRRTRRSTFESVHLTKDGRRLPMSTSAQLAEFDGRLCVIALCRDDTERRQFRRELSRANLGLERAVAERTARAEAFAEDLKILHRITTVEHDSPQARYEAYLRAGCEMFDLPVGILSATPIDEATDEQLYRIEAVVSPDSELEPGVTVPLREAFCDAVIESGETVVYADAQEEAPDHPACAGRGLRAFIGTPLRVDGEVVGTLNFVSPEPREGGFSAAERDLVEVMADAVARRLSLDRAEAAETAARERYRSIVDTVEAGVVVVDAQARVVVSNPSARAFLGLSDDGEDRPARWPVVDEGGAAIADDDLPERTVLRTGEPVRGRVQGITPPGQPTRWYRVNATPIDEDHDGRPDAVVVSFLDVTDYREALLDARRSQGLLRSVLIASPDGVMAFRSVRDDGGHIVDFEWTLANPRASEIVGRDVADLVGRRLLDVLPGNRDAGLFDAYVGVVETGARYETVVPYAHDGLDASFRLVAVPLPTDDGFTVTFADVVEGHVVDEAPGVALDVFDVSGPRPDRAGGVA</sequence>
<name>A0ABU3BV13_9BACT</name>
<dbReference type="PANTHER" id="PTHR43304:SF1">
    <property type="entry name" value="PAC DOMAIN-CONTAINING PROTEIN"/>
    <property type="match status" value="1"/>
</dbReference>
<evidence type="ECO:0000256" key="3">
    <source>
        <dbReference type="ARBA" id="ARBA00022553"/>
    </source>
</evidence>
<dbReference type="InterPro" id="IPR001610">
    <property type="entry name" value="PAC"/>
</dbReference>
<dbReference type="InterPro" id="IPR052162">
    <property type="entry name" value="Sensor_kinase/Photoreceptor"/>
</dbReference>
<dbReference type="Pfam" id="PF08447">
    <property type="entry name" value="PAS_3"/>
    <property type="match status" value="1"/>
</dbReference>
<dbReference type="InterPro" id="IPR003018">
    <property type="entry name" value="GAF"/>
</dbReference>
<dbReference type="SUPFAM" id="SSF55781">
    <property type="entry name" value="GAF domain-like"/>
    <property type="match status" value="1"/>
</dbReference>